<evidence type="ECO:0000256" key="1">
    <source>
        <dbReference type="SAM" id="MobiDB-lite"/>
    </source>
</evidence>
<proteinExistence type="predicted"/>
<protein>
    <recommendedName>
        <fullName evidence="2">NB-ARC domain-containing protein</fullName>
    </recommendedName>
</protein>
<keyword evidence="4" id="KW-1185">Reference proteome</keyword>
<feature type="region of interest" description="Disordered" evidence="1">
    <location>
        <begin position="1"/>
        <end position="59"/>
    </location>
</feature>
<name>A0A835FSA0_9POAL</name>
<sequence length="260" mass="28599">MGPTTTAAGGDVREESTRWRNAAADPVVSHPSTIITTADSSPPQIKIRRRPKPESKKWTPWRPRSLTLPFGARDDVVFLRQELSRMLAAIRHFECIDYSGVQISDWVYLASELTTHTTSRAVSTLWPSASKLAAAAGANLPPMWTRYRLDHLGPHFLHRAIDRRLATLFVKPGELVGLEGPIEEVASMVMDPGDKADLKTISIVGMAGSGKTTLANAQHNCFKCRAFVSVGPKPDLRKALMDMLSELANGHQDQVHVDTN</sequence>
<dbReference type="EMBL" id="JACEFO010000414">
    <property type="protein sequence ID" value="KAF8772318.1"/>
    <property type="molecule type" value="Genomic_DNA"/>
</dbReference>
<feature type="domain" description="NB-ARC" evidence="2">
    <location>
        <begin position="182"/>
        <end position="254"/>
    </location>
</feature>
<dbReference type="AlphaFoldDB" id="A0A835FSA0"/>
<feature type="compositionally biased region" description="Polar residues" evidence="1">
    <location>
        <begin position="30"/>
        <end position="41"/>
    </location>
</feature>
<evidence type="ECO:0000259" key="2">
    <source>
        <dbReference type="Pfam" id="PF00931"/>
    </source>
</evidence>
<comment type="caution">
    <text evidence="3">The sequence shown here is derived from an EMBL/GenBank/DDBJ whole genome shotgun (WGS) entry which is preliminary data.</text>
</comment>
<dbReference type="GO" id="GO:0043531">
    <property type="term" value="F:ADP binding"/>
    <property type="evidence" value="ECO:0007669"/>
    <property type="project" value="InterPro"/>
</dbReference>
<dbReference type="SUPFAM" id="SSF52540">
    <property type="entry name" value="P-loop containing nucleoside triphosphate hydrolases"/>
    <property type="match status" value="1"/>
</dbReference>
<dbReference type="OrthoDB" id="1930487at2759"/>
<gene>
    <name evidence="3" type="ORF">HU200_005910</name>
</gene>
<dbReference type="Pfam" id="PF00931">
    <property type="entry name" value="NB-ARC"/>
    <property type="match status" value="1"/>
</dbReference>
<dbReference type="PANTHER" id="PTHR19338">
    <property type="entry name" value="TRANSLOCASE OF INNER MITOCHONDRIAL MEMBRANE 13 HOMOLOG"/>
    <property type="match status" value="1"/>
</dbReference>
<dbReference type="InterPro" id="IPR002182">
    <property type="entry name" value="NB-ARC"/>
</dbReference>
<evidence type="ECO:0000313" key="3">
    <source>
        <dbReference type="EMBL" id="KAF8772318.1"/>
    </source>
</evidence>
<dbReference type="PANTHER" id="PTHR19338:SF45">
    <property type="entry name" value="RX N-TERMINAL DOMAIN-CONTAINING PROTEIN"/>
    <property type="match status" value="1"/>
</dbReference>
<dbReference type="Gene3D" id="3.40.50.300">
    <property type="entry name" value="P-loop containing nucleotide triphosphate hydrolases"/>
    <property type="match status" value="1"/>
</dbReference>
<accession>A0A835FSA0</accession>
<reference evidence="3" key="1">
    <citation type="submission" date="2020-07" db="EMBL/GenBank/DDBJ databases">
        <title>Genome sequence and genetic diversity analysis of an under-domesticated orphan crop, white fonio (Digitaria exilis).</title>
        <authorList>
            <person name="Bennetzen J.L."/>
            <person name="Chen S."/>
            <person name="Ma X."/>
            <person name="Wang X."/>
            <person name="Yssel A.E.J."/>
            <person name="Chaluvadi S.R."/>
            <person name="Johnson M."/>
            <person name="Gangashetty P."/>
            <person name="Hamidou F."/>
            <person name="Sanogo M.D."/>
            <person name="Zwaenepoel A."/>
            <person name="Wallace J."/>
            <person name="Van De Peer Y."/>
            <person name="Van Deynze A."/>
        </authorList>
    </citation>
    <scope>NUCLEOTIDE SEQUENCE</scope>
    <source>
        <tissue evidence="3">Leaves</tissue>
    </source>
</reference>
<organism evidence="3 4">
    <name type="scientific">Digitaria exilis</name>
    <dbReference type="NCBI Taxonomy" id="1010633"/>
    <lineage>
        <taxon>Eukaryota</taxon>
        <taxon>Viridiplantae</taxon>
        <taxon>Streptophyta</taxon>
        <taxon>Embryophyta</taxon>
        <taxon>Tracheophyta</taxon>
        <taxon>Spermatophyta</taxon>
        <taxon>Magnoliopsida</taxon>
        <taxon>Liliopsida</taxon>
        <taxon>Poales</taxon>
        <taxon>Poaceae</taxon>
        <taxon>PACMAD clade</taxon>
        <taxon>Panicoideae</taxon>
        <taxon>Panicodae</taxon>
        <taxon>Paniceae</taxon>
        <taxon>Anthephorinae</taxon>
        <taxon>Digitaria</taxon>
    </lineage>
</organism>
<evidence type="ECO:0000313" key="4">
    <source>
        <dbReference type="Proteomes" id="UP000636709"/>
    </source>
</evidence>
<dbReference type="Proteomes" id="UP000636709">
    <property type="component" value="Unassembled WGS sequence"/>
</dbReference>
<dbReference type="InterPro" id="IPR027417">
    <property type="entry name" value="P-loop_NTPase"/>
</dbReference>